<feature type="signal peptide" evidence="3">
    <location>
        <begin position="1"/>
        <end position="16"/>
    </location>
</feature>
<dbReference type="PANTHER" id="PTHR10340:SF27">
    <property type="entry name" value="ACL091CP"/>
    <property type="match status" value="1"/>
</dbReference>
<dbReference type="Gene3D" id="3.60.21.10">
    <property type="match status" value="1"/>
</dbReference>
<evidence type="ECO:0000256" key="1">
    <source>
        <dbReference type="ARBA" id="ARBA00022801"/>
    </source>
</evidence>
<dbReference type="AlphaFoldDB" id="A0A9W4TV26"/>
<feature type="chain" id="PRO_5040923768" description="Calcineurin-like phosphoesterase domain-containing protein" evidence="3">
    <location>
        <begin position="17"/>
        <end position="696"/>
    </location>
</feature>
<feature type="domain" description="Calcineurin-like phosphoesterase" evidence="4">
    <location>
        <begin position="332"/>
        <end position="503"/>
    </location>
</feature>
<evidence type="ECO:0000256" key="3">
    <source>
        <dbReference type="SAM" id="SignalP"/>
    </source>
</evidence>
<dbReference type="InterPro" id="IPR029052">
    <property type="entry name" value="Metallo-depent_PP-like"/>
</dbReference>
<dbReference type="OrthoDB" id="282973at2759"/>
<gene>
    <name evidence="5" type="ORF">CANVERA_P2452</name>
</gene>
<dbReference type="InterPro" id="IPR041805">
    <property type="entry name" value="ASMase/PPN1_MPP"/>
</dbReference>
<organism evidence="5 6">
    <name type="scientific">Candida verbasci</name>
    <dbReference type="NCBI Taxonomy" id="1227364"/>
    <lineage>
        <taxon>Eukaryota</taxon>
        <taxon>Fungi</taxon>
        <taxon>Dikarya</taxon>
        <taxon>Ascomycota</taxon>
        <taxon>Saccharomycotina</taxon>
        <taxon>Pichiomycetes</taxon>
        <taxon>Debaryomycetaceae</taxon>
        <taxon>Candida/Lodderomyces clade</taxon>
        <taxon>Candida</taxon>
    </lineage>
</organism>
<dbReference type="Proteomes" id="UP001152885">
    <property type="component" value="Unassembled WGS sequence"/>
</dbReference>
<accession>A0A9W4TV26</accession>
<name>A0A9W4TV26_9ASCO</name>
<dbReference type="PANTHER" id="PTHR10340">
    <property type="entry name" value="SPHINGOMYELIN PHOSPHODIESTERASE"/>
    <property type="match status" value="1"/>
</dbReference>
<dbReference type="SUPFAM" id="SSF56300">
    <property type="entry name" value="Metallo-dependent phosphatases"/>
    <property type="match status" value="1"/>
</dbReference>
<keyword evidence="3" id="KW-0732">Signal</keyword>
<dbReference type="EMBL" id="CANTUO010000002">
    <property type="protein sequence ID" value="CAI5757940.1"/>
    <property type="molecule type" value="Genomic_DNA"/>
</dbReference>
<evidence type="ECO:0000313" key="6">
    <source>
        <dbReference type="Proteomes" id="UP001152885"/>
    </source>
</evidence>
<protein>
    <recommendedName>
        <fullName evidence="4">Calcineurin-like phosphoesterase domain-containing protein</fullName>
    </recommendedName>
</protein>
<dbReference type="CDD" id="cd00842">
    <property type="entry name" value="MPP_ASMase"/>
    <property type="match status" value="1"/>
</dbReference>
<evidence type="ECO:0000313" key="5">
    <source>
        <dbReference type="EMBL" id="CAI5757940.1"/>
    </source>
</evidence>
<sequence length="696" mass="81230">MLFVPIVIAFAVTSFAFTVPGYSSLQRQALEKRADDITDDIFLNLDIDDINFIDYNLLQLSKFNGTTCNVCKGKFKYARDIIDQNPDKEHLVTLMLYKDCLATATYSDSCGYTNFFITTKSDNFEHFNEEFDSGITSGTSVNFLDNDFLNVIKNFNMSSEIDLEYYCHFKNSRACELPKTPDVEELFNIESWWPAKKNEYNSPPVYKNNSEKFNVLHITDFHIQPRYQVGAEGNCTNYPCGIPESYNKVLPSKNYNFTTYYKNLDPTINTFEFSFYPNARYDDLKYEKGDYYDFVHYRGWNFQNSPATSFGAYLSDAPELLMNNSLVEIANLHKNKSFEIALFTGDLIDHDSSHCTPNITKNTETLGFNLIKRYLNNIPLMPSLGNHDSFPYAQVAPLEFDQQHHYQYNIEEMVNLWVNNEYFPEKDANDLKKHYSGFSYVTNRGLKIIGLNSNAYYTDNLWAYLDQTTNPDLFGQWKFLVDELVESESKGQRVWIMAHIPSNNFDVLPIQSHIFAKIVKRFSPYTIAKDQFSILYSTNATTATEEDIINMSWVAQSVTPYTNFNPSFRWYEVENESFNIINAYNYYTQLNETFTNNGEEPVWGLEYSARDAYDPNHEWPQDAPLNGTFWHRYVAKQLWNTTDIAFNQKFMNYKYRLSPLTPNCTDQKYHDLSYTCYNDNNCFLYFLADDNMNCQK</sequence>
<proteinExistence type="predicted"/>
<keyword evidence="1" id="KW-0378">Hydrolase</keyword>
<reference evidence="5" key="1">
    <citation type="submission" date="2022-12" db="EMBL/GenBank/DDBJ databases">
        <authorList>
            <person name="Brejova B."/>
        </authorList>
    </citation>
    <scope>NUCLEOTIDE SEQUENCE</scope>
</reference>
<dbReference type="GO" id="GO:0008081">
    <property type="term" value="F:phosphoric diester hydrolase activity"/>
    <property type="evidence" value="ECO:0007669"/>
    <property type="project" value="TreeGrafter"/>
</dbReference>
<evidence type="ECO:0000256" key="2">
    <source>
        <dbReference type="ARBA" id="ARBA00023180"/>
    </source>
</evidence>
<keyword evidence="6" id="KW-1185">Reference proteome</keyword>
<keyword evidence="2" id="KW-0325">Glycoprotein</keyword>
<evidence type="ECO:0000259" key="4">
    <source>
        <dbReference type="Pfam" id="PF00149"/>
    </source>
</evidence>
<dbReference type="InterPro" id="IPR004843">
    <property type="entry name" value="Calcineurin-like_PHP"/>
</dbReference>
<comment type="caution">
    <text evidence="5">The sequence shown here is derived from an EMBL/GenBank/DDBJ whole genome shotgun (WGS) entry which is preliminary data.</text>
</comment>
<dbReference type="Pfam" id="PF00149">
    <property type="entry name" value="Metallophos"/>
    <property type="match status" value="1"/>
</dbReference>